<sequence>MAEKHTTTSGIIIGSATWEAFVVGPMARDALGAIGHRSDVEAIRIEAAGGEYTLNREPVSKSDADLVFNAWRCDPKRFSEDASEKLIEHMRRAITVRRLLGGTAA</sequence>
<dbReference type="Proteomes" id="UP001549145">
    <property type="component" value="Unassembled WGS sequence"/>
</dbReference>
<dbReference type="RefSeq" id="WP_056096909.1">
    <property type="nucleotide sequence ID" value="NZ_BPQL01000070.1"/>
</dbReference>
<accession>A0ABV2L892</accession>
<protein>
    <submittedName>
        <fullName evidence="1">Uncharacterized protein</fullName>
    </submittedName>
</protein>
<proteinExistence type="predicted"/>
<comment type="caution">
    <text evidence="1">The sequence shown here is derived from an EMBL/GenBank/DDBJ whole genome shotgun (WGS) entry which is preliminary data.</text>
</comment>
<reference evidence="1 2" key="1">
    <citation type="submission" date="2024-06" db="EMBL/GenBank/DDBJ databases">
        <title>Genomic Encyclopedia of Type Strains, Phase IV (KMG-IV): sequencing the most valuable type-strain genomes for metagenomic binning, comparative biology and taxonomic classification.</title>
        <authorList>
            <person name="Goeker M."/>
        </authorList>
    </citation>
    <scope>NUCLEOTIDE SEQUENCE [LARGE SCALE GENOMIC DNA]</scope>
    <source>
        <strain evidence="1 2">DSM 21331</strain>
    </source>
</reference>
<name>A0ABV2L892_9HYPH</name>
<gene>
    <name evidence="1" type="ORF">ABID43_003608</name>
</gene>
<evidence type="ECO:0000313" key="2">
    <source>
        <dbReference type="Proteomes" id="UP001549145"/>
    </source>
</evidence>
<organism evidence="1 2">
    <name type="scientific">Methylobacterium goesingense</name>
    <dbReference type="NCBI Taxonomy" id="243690"/>
    <lineage>
        <taxon>Bacteria</taxon>
        <taxon>Pseudomonadati</taxon>
        <taxon>Pseudomonadota</taxon>
        <taxon>Alphaproteobacteria</taxon>
        <taxon>Hyphomicrobiales</taxon>
        <taxon>Methylobacteriaceae</taxon>
        <taxon>Methylobacterium</taxon>
    </lineage>
</organism>
<keyword evidence="2" id="KW-1185">Reference proteome</keyword>
<evidence type="ECO:0000313" key="1">
    <source>
        <dbReference type="EMBL" id="MET3694053.1"/>
    </source>
</evidence>
<dbReference type="EMBL" id="JBEPMM010000011">
    <property type="protein sequence ID" value="MET3694053.1"/>
    <property type="molecule type" value="Genomic_DNA"/>
</dbReference>